<proteinExistence type="inferred from homology"/>
<dbReference type="Proteomes" id="UP000320300">
    <property type="component" value="Unassembled WGS sequence"/>
</dbReference>
<dbReference type="EMBL" id="FXTN01000007">
    <property type="protein sequence ID" value="SMO80165.1"/>
    <property type="molecule type" value="Genomic_DNA"/>
</dbReference>
<sequence length="223" mass="24683">MSAAVKACKAKLKICGMREPANINAVAQLQPDYMGFLMYPGSKRFIADLDPAVVKAVPAAIKTTGVFVDEEPGAVIKAIEIYGFKAVQLHGTESPEYCRQLKEAPDAGNEVNNFEIIKAFGIDETFDFSILSAYENVVDYFLFDTQTAEHGGSGKSFNWRLLESYILNKPYFLSGGIGLENAPQLQQIEDNRFYAMDVNSRFELSPALKDIGKLNEFKKLLGC</sequence>
<dbReference type="InterPro" id="IPR044643">
    <property type="entry name" value="TrpF_fam"/>
</dbReference>
<dbReference type="PANTHER" id="PTHR42894">
    <property type="entry name" value="N-(5'-PHOSPHORIBOSYL)ANTHRANILATE ISOMERASE"/>
    <property type="match status" value="1"/>
</dbReference>
<protein>
    <recommendedName>
        <fullName evidence="4 9">N-(5'-phosphoribosyl)anthranilate isomerase</fullName>
        <shortName evidence="9">PRAI</shortName>
        <ecNumber evidence="3 9">5.3.1.24</ecNumber>
    </recommendedName>
</protein>
<dbReference type="GO" id="GO:0000162">
    <property type="term" value="P:L-tryptophan biosynthetic process"/>
    <property type="evidence" value="ECO:0007669"/>
    <property type="project" value="UniProtKB-UniRule"/>
</dbReference>
<evidence type="ECO:0000313" key="12">
    <source>
        <dbReference type="Proteomes" id="UP000320300"/>
    </source>
</evidence>
<dbReference type="UniPathway" id="UPA00035">
    <property type="reaction ID" value="UER00042"/>
</dbReference>
<evidence type="ECO:0000256" key="5">
    <source>
        <dbReference type="ARBA" id="ARBA00022605"/>
    </source>
</evidence>
<dbReference type="InterPro" id="IPR011060">
    <property type="entry name" value="RibuloseP-bd_barrel"/>
</dbReference>
<evidence type="ECO:0000256" key="2">
    <source>
        <dbReference type="ARBA" id="ARBA00004664"/>
    </source>
</evidence>
<evidence type="ECO:0000256" key="1">
    <source>
        <dbReference type="ARBA" id="ARBA00001164"/>
    </source>
</evidence>
<keyword evidence="5 9" id="KW-0028">Amino-acid biosynthesis</keyword>
<dbReference type="EC" id="5.3.1.24" evidence="3 9"/>
<name>A0A521E881_9SPHI</name>
<dbReference type="Pfam" id="PF00697">
    <property type="entry name" value="PRAI"/>
    <property type="match status" value="1"/>
</dbReference>
<evidence type="ECO:0000256" key="7">
    <source>
        <dbReference type="ARBA" id="ARBA00023141"/>
    </source>
</evidence>
<dbReference type="GO" id="GO:0004640">
    <property type="term" value="F:phosphoribosylanthranilate isomerase activity"/>
    <property type="evidence" value="ECO:0007669"/>
    <property type="project" value="UniProtKB-UniRule"/>
</dbReference>
<organism evidence="11 12">
    <name type="scientific">Pedobacter westerhofensis</name>
    <dbReference type="NCBI Taxonomy" id="425512"/>
    <lineage>
        <taxon>Bacteria</taxon>
        <taxon>Pseudomonadati</taxon>
        <taxon>Bacteroidota</taxon>
        <taxon>Sphingobacteriia</taxon>
        <taxon>Sphingobacteriales</taxon>
        <taxon>Sphingobacteriaceae</taxon>
        <taxon>Pedobacter</taxon>
    </lineage>
</organism>
<dbReference type="SUPFAM" id="SSF51366">
    <property type="entry name" value="Ribulose-phoshate binding barrel"/>
    <property type="match status" value="1"/>
</dbReference>
<evidence type="ECO:0000256" key="9">
    <source>
        <dbReference type="HAMAP-Rule" id="MF_00135"/>
    </source>
</evidence>
<feature type="domain" description="N-(5'phosphoribosyl) anthranilate isomerase (PRAI)" evidence="10">
    <location>
        <begin position="12"/>
        <end position="217"/>
    </location>
</feature>
<keyword evidence="8 9" id="KW-0413">Isomerase</keyword>
<dbReference type="Gene3D" id="3.20.20.70">
    <property type="entry name" value="Aldolase class I"/>
    <property type="match status" value="1"/>
</dbReference>
<dbReference type="InterPro" id="IPR013785">
    <property type="entry name" value="Aldolase_TIM"/>
</dbReference>
<keyword evidence="12" id="KW-1185">Reference proteome</keyword>
<evidence type="ECO:0000259" key="10">
    <source>
        <dbReference type="Pfam" id="PF00697"/>
    </source>
</evidence>
<dbReference type="CDD" id="cd00405">
    <property type="entry name" value="PRAI"/>
    <property type="match status" value="1"/>
</dbReference>
<evidence type="ECO:0000256" key="3">
    <source>
        <dbReference type="ARBA" id="ARBA00012572"/>
    </source>
</evidence>
<dbReference type="PANTHER" id="PTHR42894:SF1">
    <property type="entry name" value="N-(5'-PHOSPHORIBOSYL)ANTHRANILATE ISOMERASE"/>
    <property type="match status" value="1"/>
</dbReference>
<comment type="pathway">
    <text evidence="2 9">Amino-acid biosynthesis; L-tryptophan biosynthesis; L-tryptophan from chorismate: step 3/5.</text>
</comment>
<evidence type="ECO:0000256" key="6">
    <source>
        <dbReference type="ARBA" id="ARBA00022822"/>
    </source>
</evidence>
<gene>
    <name evidence="9" type="primary">trpF</name>
    <name evidence="11" type="ORF">SAMN06265348_107216</name>
</gene>
<evidence type="ECO:0000256" key="8">
    <source>
        <dbReference type="ARBA" id="ARBA00023235"/>
    </source>
</evidence>
<evidence type="ECO:0000256" key="4">
    <source>
        <dbReference type="ARBA" id="ARBA00022272"/>
    </source>
</evidence>
<dbReference type="InterPro" id="IPR001240">
    <property type="entry name" value="PRAI_dom"/>
</dbReference>
<reference evidence="11 12" key="1">
    <citation type="submission" date="2017-05" db="EMBL/GenBank/DDBJ databases">
        <authorList>
            <person name="Varghese N."/>
            <person name="Submissions S."/>
        </authorList>
    </citation>
    <scope>NUCLEOTIDE SEQUENCE [LARGE SCALE GENOMIC DNA]</scope>
    <source>
        <strain evidence="11 12">DSM 19036</strain>
    </source>
</reference>
<accession>A0A521E881</accession>
<evidence type="ECO:0000313" key="11">
    <source>
        <dbReference type="EMBL" id="SMO80165.1"/>
    </source>
</evidence>
<keyword evidence="7 9" id="KW-0057">Aromatic amino acid biosynthesis</keyword>
<dbReference type="HAMAP" id="MF_00135">
    <property type="entry name" value="PRAI"/>
    <property type="match status" value="1"/>
</dbReference>
<comment type="similarity">
    <text evidence="9">Belongs to the TrpF family.</text>
</comment>
<dbReference type="AlphaFoldDB" id="A0A521E881"/>
<keyword evidence="6 9" id="KW-0822">Tryptophan biosynthesis</keyword>
<dbReference type="RefSeq" id="WP_246101550.1">
    <property type="nucleotide sequence ID" value="NZ_CBCSJO010000007.1"/>
</dbReference>
<comment type="catalytic activity">
    <reaction evidence="1 9">
        <text>N-(5-phospho-beta-D-ribosyl)anthranilate = 1-(2-carboxyphenylamino)-1-deoxy-D-ribulose 5-phosphate</text>
        <dbReference type="Rhea" id="RHEA:21540"/>
        <dbReference type="ChEBI" id="CHEBI:18277"/>
        <dbReference type="ChEBI" id="CHEBI:58613"/>
        <dbReference type="EC" id="5.3.1.24"/>
    </reaction>
</comment>